<keyword evidence="1" id="KW-0732">Signal</keyword>
<dbReference type="PROSITE" id="PS51257">
    <property type="entry name" value="PROKAR_LIPOPROTEIN"/>
    <property type="match status" value="1"/>
</dbReference>
<gene>
    <name evidence="4" type="ORF">IAB14_05365</name>
</gene>
<dbReference type="SUPFAM" id="SSF54001">
    <property type="entry name" value="Cysteine proteinases"/>
    <property type="match status" value="1"/>
</dbReference>
<reference evidence="4" key="2">
    <citation type="journal article" date="2021" name="PeerJ">
        <title>Extensive microbial diversity within the chicken gut microbiome revealed by metagenomics and culture.</title>
        <authorList>
            <person name="Gilroy R."/>
            <person name="Ravi A."/>
            <person name="Getino M."/>
            <person name="Pursley I."/>
            <person name="Horton D.L."/>
            <person name="Alikhan N.F."/>
            <person name="Baker D."/>
            <person name="Gharbi K."/>
            <person name="Hall N."/>
            <person name="Watson M."/>
            <person name="Adriaenssens E.M."/>
            <person name="Foster-Nyarko E."/>
            <person name="Jarju S."/>
            <person name="Secka A."/>
            <person name="Antonio M."/>
            <person name="Oren A."/>
            <person name="Chaudhuri R.R."/>
            <person name="La Ragione R."/>
            <person name="Hildebrand F."/>
            <person name="Pallen M.J."/>
        </authorList>
    </citation>
    <scope>NUCLEOTIDE SEQUENCE</scope>
    <source>
        <strain evidence="4">23406</strain>
    </source>
</reference>
<dbReference type="InterPro" id="IPR052557">
    <property type="entry name" value="CAP/Cytokinesis_protein"/>
</dbReference>
<dbReference type="AlphaFoldDB" id="A0A9D1NCC6"/>
<feature type="domain" description="BIG2" evidence="3">
    <location>
        <begin position="131"/>
        <end position="212"/>
    </location>
</feature>
<dbReference type="Gene3D" id="3.10.620.30">
    <property type="match status" value="1"/>
</dbReference>
<organism evidence="4 5">
    <name type="scientific">Candidatus Stercoripulliclostridium merdipullorum</name>
    <dbReference type="NCBI Taxonomy" id="2840952"/>
    <lineage>
        <taxon>Bacteria</taxon>
        <taxon>Bacillati</taxon>
        <taxon>Bacillota</taxon>
        <taxon>Clostridia</taxon>
        <taxon>Eubacteriales</taxon>
        <taxon>Candidatus Stercoripulliclostridium</taxon>
    </lineage>
</organism>
<dbReference type="Proteomes" id="UP000886891">
    <property type="component" value="Unassembled WGS sequence"/>
</dbReference>
<feature type="domain" description="Transglutaminase-like" evidence="2">
    <location>
        <begin position="763"/>
        <end position="819"/>
    </location>
</feature>
<sequence length="979" mass="108406">MKNFVWRTLGLMLILAAACLLLVACADTASDDIVRVESVQIEDPHVYLGPADGVNTVQLKPWVMPRNATNDAIGFRLVNINDSAYLRVMSDGTVSVAHFEGSEAKDYYVRCYSVHDPSVYLDVCVTVERVGVKKISFNPSTVVLNINNKEPYVVQPIFEPAHAADGRDLTYESLNPQVAAVDAYGNVTPVGIGKTTIWVSSMYGGEFGNRLEAQLAIDVRYGDLNYKLEMVSDASSMKQIVGRPETIRMTLSQMDEFCDPAPQIRWYVGNLPINEPGVQNNRNLEYTPRTLPVGEDYVIRAVLSNSTQMLELVSMPLKIYNPLDSYNVDVLNEGELRQGDILHLGVSIRDGIYPPESFEWTVVTPSGRETVSSTGFDFYYELKEEGDYIFTSRAIVKGEDSDVTSTAITVSVGESAVGDEIFEVALDGASYEGAYVPVIRWQALGDGILPDIEVRIGSNIVALDKALFPGDDRAYIPATVATFADRFEYRLRGPRYGWTQWFNYDGSIGTSMYPFFDEIAPGMNGYITDMRELGDLFNYILVFRPDALRNPDYADPDGGYADRYDIHLYMPFGYDDLDPAVYPVNGSTTSDNPKLINAYNLANAAVNAYCETTRMQLAHSVDADGSIRYGLIFLRPDSFEFKDTTEAARRDLPTLAHYAATPWAGATFPIDGREQEIEVRTSDQLYLAAVMGFNPVPAKDSPAEAVYAAVRTVLKRIVNEEMTDAQRVHAIYDYLTLEVAYDSALTDINDEDFYQYKGFYIEGVLEGKAVCDGIAKTFALMSAMLDLPVYKVTGESNGVGHVWNKVRVADNWFVVDATWGNILVNAFQERQTHAYVLVSDGTIDGTHTTYGEYPAADARVEIFASVRFGESDALIDSVAEFEQTVTAIADLVIAASKPETVYTELKFSDDFLEAYYNDSESLKTRYPDYDAFYTFGIGDAVAELIAGVADSLGQKGVAIEYAARSVAENNQIYTIGMVA</sequence>
<dbReference type="PANTHER" id="PTHR46333">
    <property type="entry name" value="CYTOKINESIS PROTEIN 3"/>
    <property type="match status" value="1"/>
</dbReference>
<name>A0A9D1NCC6_9FIRM</name>
<comment type="caution">
    <text evidence="4">The sequence shown here is derived from an EMBL/GenBank/DDBJ whole genome shotgun (WGS) entry which is preliminary data.</text>
</comment>
<dbReference type="Pfam" id="PF01841">
    <property type="entry name" value="Transglut_core"/>
    <property type="match status" value="1"/>
</dbReference>
<dbReference type="InterPro" id="IPR002931">
    <property type="entry name" value="Transglutaminase-like"/>
</dbReference>
<feature type="chain" id="PRO_5039138304" evidence="1">
    <location>
        <begin position="27"/>
        <end position="979"/>
    </location>
</feature>
<dbReference type="SUPFAM" id="SSF49373">
    <property type="entry name" value="Invasin/intimin cell-adhesion fragments"/>
    <property type="match status" value="1"/>
</dbReference>
<dbReference type="GO" id="GO:0005737">
    <property type="term" value="C:cytoplasm"/>
    <property type="evidence" value="ECO:0007669"/>
    <property type="project" value="TreeGrafter"/>
</dbReference>
<evidence type="ECO:0000259" key="3">
    <source>
        <dbReference type="SMART" id="SM00635"/>
    </source>
</evidence>
<dbReference type="InterPro" id="IPR008964">
    <property type="entry name" value="Invasin/intimin_cell_adhesion"/>
</dbReference>
<accession>A0A9D1NCC6</accession>
<dbReference type="InterPro" id="IPR038765">
    <property type="entry name" value="Papain-like_cys_pep_sf"/>
</dbReference>
<protein>
    <submittedName>
        <fullName evidence="4">Ig-like domain-containing protein</fullName>
    </submittedName>
</protein>
<dbReference type="SMART" id="SM00460">
    <property type="entry name" value="TGc"/>
    <property type="match status" value="1"/>
</dbReference>
<dbReference type="SMART" id="SM00635">
    <property type="entry name" value="BID_2"/>
    <property type="match status" value="1"/>
</dbReference>
<evidence type="ECO:0000256" key="1">
    <source>
        <dbReference type="SAM" id="SignalP"/>
    </source>
</evidence>
<evidence type="ECO:0000259" key="2">
    <source>
        <dbReference type="SMART" id="SM00460"/>
    </source>
</evidence>
<proteinExistence type="predicted"/>
<evidence type="ECO:0000313" key="5">
    <source>
        <dbReference type="Proteomes" id="UP000886891"/>
    </source>
</evidence>
<dbReference type="InterPro" id="IPR003343">
    <property type="entry name" value="Big_2"/>
</dbReference>
<evidence type="ECO:0000313" key="4">
    <source>
        <dbReference type="EMBL" id="HIV00523.1"/>
    </source>
</evidence>
<dbReference type="PANTHER" id="PTHR46333:SF2">
    <property type="entry name" value="CYTOKINESIS PROTEIN 3"/>
    <property type="match status" value="1"/>
</dbReference>
<dbReference type="EMBL" id="DVOH01000039">
    <property type="protein sequence ID" value="HIV00523.1"/>
    <property type="molecule type" value="Genomic_DNA"/>
</dbReference>
<dbReference type="Gene3D" id="2.60.40.1080">
    <property type="match status" value="1"/>
</dbReference>
<dbReference type="Pfam" id="PF02368">
    <property type="entry name" value="Big_2"/>
    <property type="match status" value="1"/>
</dbReference>
<reference evidence="4" key="1">
    <citation type="submission" date="2020-10" db="EMBL/GenBank/DDBJ databases">
        <authorList>
            <person name="Gilroy R."/>
        </authorList>
    </citation>
    <scope>NUCLEOTIDE SEQUENCE</scope>
    <source>
        <strain evidence="4">23406</strain>
    </source>
</reference>
<feature type="signal peptide" evidence="1">
    <location>
        <begin position="1"/>
        <end position="26"/>
    </location>
</feature>